<evidence type="ECO:0000313" key="2">
    <source>
        <dbReference type="Proteomes" id="UP000029500"/>
    </source>
</evidence>
<proteinExistence type="predicted"/>
<protein>
    <submittedName>
        <fullName evidence="1">Uncharacterized protein</fullName>
    </submittedName>
</protein>
<dbReference type="AlphaFoldDB" id="A0A089MCL8"/>
<organism evidence="1 2">
    <name type="scientific">Paenibacillus graminis</name>
    <dbReference type="NCBI Taxonomy" id="189425"/>
    <lineage>
        <taxon>Bacteria</taxon>
        <taxon>Bacillati</taxon>
        <taxon>Bacillota</taxon>
        <taxon>Bacilli</taxon>
        <taxon>Bacillales</taxon>
        <taxon>Paenibacillaceae</taxon>
        <taxon>Paenibacillus</taxon>
    </lineage>
</organism>
<dbReference type="Proteomes" id="UP000029500">
    <property type="component" value="Chromosome"/>
</dbReference>
<dbReference type="STRING" id="189425.PGRAT_28120"/>
<sequence length="97" mass="10183">MAISSLWFAAFAGRILHRNNGRNAVVRALKASLSGNNGRNAFVGALKAGLSRNNGRNAFVGALKAGLSGNNGRNAFVGADLCRMLYTASNKVLSNFL</sequence>
<keyword evidence="2" id="KW-1185">Reference proteome</keyword>
<evidence type="ECO:0000313" key="1">
    <source>
        <dbReference type="EMBL" id="AIQ71032.1"/>
    </source>
</evidence>
<gene>
    <name evidence="1" type="ORF">PGRAT_28120</name>
</gene>
<reference evidence="1 2" key="1">
    <citation type="submission" date="2014-08" db="EMBL/GenBank/DDBJ databases">
        <title>Comparative genomics of the Paenibacillus odorifer group.</title>
        <authorList>
            <person name="den Bakker H.C."/>
            <person name="Tsai Y.-C."/>
            <person name="Martin N."/>
            <person name="Korlach J."/>
            <person name="Wiedmann M."/>
        </authorList>
    </citation>
    <scope>NUCLEOTIDE SEQUENCE [LARGE SCALE GENOMIC DNA]</scope>
    <source>
        <strain evidence="1 2">DSM 15220</strain>
    </source>
</reference>
<dbReference type="HOGENOM" id="CLU_2344018_0_0_9"/>
<dbReference type="EMBL" id="CP009287">
    <property type="protein sequence ID" value="AIQ71032.1"/>
    <property type="molecule type" value="Genomic_DNA"/>
</dbReference>
<name>A0A089MCL8_9BACL</name>
<accession>A0A089MCL8</accession>
<dbReference type="KEGG" id="pgm:PGRAT_28120"/>